<evidence type="ECO:0000313" key="9">
    <source>
        <dbReference type="EMBL" id="KAF1940511.1"/>
    </source>
</evidence>
<dbReference type="InterPro" id="IPR050121">
    <property type="entry name" value="Cytochrome_P450_monoxygenase"/>
</dbReference>
<reference evidence="9" key="1">
    <citation type="journal article" date="2020" name="Stud. Mycol.">
        <title>101 Dothideomycetes genomes: a test case for predicting lifestyles and emergence of pathogens.</title>
        <authorList>
            <person name="Haridas S."/>
            <person name="Albert R."/>
            <person name="Binder M."/>
            <person name="Bloem J."/>
            <person name="Labutti K."/>
            <person name="Salamov A."/>
            <person name="Andreopoulos B."/>
            <person name="Baker S."/>
            <person name="Barry K."/>
            <person name="Bills G."/>
            <person name="Bluhm B."/>
            <person name="Cannon C."/>
            <person name="Castanera R."/>
            <person name="Culley D."/>
            <person name="Daum C."/>
            <person name="Ezra D."/>
            <person name="Gonzalez J."/>
            <person name="Henrissat B."/>
            <person name="Kuo A."/>
            <person name="Liang C."/>
            <person name="Lipzen A."/>
            <person name="Lutzoni F."/>
            <person name="Magnuson J."/>
            <person name="Mondo S."/>
            <person name="Nolan M."/>
            <person name="Ohm R."/>
            <person name="Pangilinan J."/>
            <person name="Park H.-J."/>
            <person name="Ramirez L."/>
            <person name="Alfaro M."/>
            <person name="Sun H."/>
            <person name="Tritt A."/>
            <person name="Yoshinaga Y."/>
            <person name="Zwiers L.-H."/>
            <person name="Turgeon B."/>
            <person name="Goodwin S."/>
            <person name="Spatafora J."/>
            <person name="Crous P."/>
            <person name="Grigoriev I."/>
        </authorList>
    </citation>
    <scope>NUCLEOTIDE SEQUENCE</scope>
    <source>
        <strain evidence="9">CBS 161.51</strain>
    </source>
</reference>
<evidence type="ECO:0000256" key="2">
    <source>
        <dbReference type="ARBA" id="ARBA00010617"/>
    </source>
</evidence>
<keyword evidence="5 6" id="KW-0408">Iron</keyword>
<keyword evidence="8" id="KW-0472">Membrane</keyword>
<dbReference type="InterPro" id="IPR001128">
    <property type="entry name" value="Cyt_P450"/>
</dbReference>
<organism evidence="9 10">
    <name type="scientific">Clathrospora elynae</name>
    <dbReference type="NCBI Taxonomy" id="706981"/>
    <lineage>
        <taxon>Eukaryota</taxon>
        <taxon>Fungi</taxon>
        <taxon>Dikarya</taxon>
        <taxon>Ascomycota</taxon>
        <taxon>Pezizomycotina</taxon>
        <taxon>Dothideomycetes</taxon>
        <taxon>Pleosporomycetidae</taxon>
        <taxon>Pleosporales</taxon>
        <taxon>Diademaceae</taxon>
        <taxon>Clathrospora</taxon>
    </lineage>
</organism>
<dbReference type="GO" id="GO:0004497">
    <property type="term" value="F:monooxygenase activity"/>
    <property type="evidence" value="ECO:0007669"/>
    <property type="project" value="UniProtKB-KW"/>
</dbReference>
<dbReference type="PROSITE" id="PS00086">
    <property type="entry name" value="CYTOCHROME_P450"/>
    <property type="match status" value="1"/>
</dbReference>
<dbReference type="Proteomes" id="UP000800038">
    <property type="component" value="Unassembled WGS sequence"/>
</dbReference>
<dbReference type="GO" id="GO:0020037">
    <property type="term" value="F:heme binding"/>
    <property type="evidence" value="ECO:0007669"/>
    <property type="project" value="InterPro"/>
</dbReference>
<dbReference type="PRINTS" id="PR00385">
    <property type="entry name" value="P450"/>
</dbReference>
<dbReference type="InterPro" id="IPR036396">
    <property type="entry name" value="Cyt_P450_sf"/>
</dbReference>
<name>A0A6A5SIP2_9PLEO</name>
<evidence type="ECO:0000256" key="6">
    <source>
        <dbReference type="PIRSR" id="PIRSR602401-1"/>
    </source>
</evidence>
<dbReference type="GO" id="GO:0005506">
    <property type="term" value="F:iron ion binding"/>
    <property type="evidence" value="ECO:0007669"/>
    <property type="project" value="InterPro"/>
</dbReference>
<keyword evidence="8" id="KW-0812">Transmembrane</keyword>
<dbReference type="OrthoDB" id="1470350at2759"/>
<keyword evidence="7" id="KW-0560">Oxidoreductase</keyword>
<evidence type="ECO:0000256" key="5">
    <source>
        <dbReference type="ARBA" id="ARBA00023004"/>
    </source>
</evidence>
<dbReference type="AlphaFoldDB" id="A0A6A5SIP2"/>
<dbReference type="Pfam" id="PF00067">
    <property type="entry name" value="p450"/>
    <property type="match status" value="1"/>
</dbReference>
<protein>
    <submittedName>
        <fullName evidence="9">Cytochrome P450 46A1</fullName>
    </submittedName>
</protein>
<gene>
    <name evidence="9" type="ORF">EJ02DRAFT_423947</name>
</gene>
<feature type="binding site" description="axial binding residue" evidence="6">
    <location>
        <position position="467"/>
    </location>
    <ligand>
        <name>heme</name>
        <dbReference type="ChEBI" id="CHEBI:30413"/>
    </ligand>
    <ligandPart>
        <name>Fe</name>
        <dbReference type="ChEBI" id="CHEBI:18248"/>
    </ligandPart>
</feature>
<dbReference type="Gene3D" id="1.10.630.10">
    <property type="entry name" value="Cytochrome P450"/>
    <property type="match status" value="1"/>
</dbReference>
<accession>A0A6A5SIP2</accession>
<dbReference type="GO" id="GO:0016705">
    <property type="term" value="F:oxidoreductase activity, acting on paired donors, with incorporation or reduction of molecular oxygen"/>
    <property type="evidence" value="ECO:0007669"/>
    <property type="project" value="InterPro"/>
</dbReference>
<evidence type="ECO:0000256" key="7">
    <source>
        <dbReference type="RuleBase" id="RU000461"/>
    </source>
</evidence>
<comment type="similarity">
    <text evidence="2 7">Belongs to the cytochrome P450 family.</text>
</comment>
<dbReference type="SUPFAM" id="SSF48264">
    <property type="entry name" value="Cytochrome P450"/>
    <property type="match status" value="1"/>
</dbReference>
<keyword evidence="10" id="KW-1185">Reference proteome</keyword>
<dbReference type="PANTHER" id="PTHR24305">
    <property type="entry name" value="CYTOCHROME P450"/>
    <property type="match status" value="1"/>
</dbReference>
<evidence type="ECO:0000256" key="8">
    <source>
        <dbReference type="SAM" id="Phobius"/>
    </source>
</evidence>
<dbReference type="InterPro" id="IPR002401">
    <property type="entry name" value="Cyt_P450_E_grp-I"/>
</dbReference>
<feature type="transmembrane region" description="Helical" evidence="8">
    <location>
        <begin position="21"/>
        <end position="39"/>
    </location>
</feature>
<dbReference type="PANTHER" id="PTHR24305:SF210">
    <property type="entry name" value="CYTOCHROME P450 MONOOXYGENASE ASQL-RELATED"/>
    <property type="match status" value="1"/>
</dbReference>
<dbReference type="CDD" id="cd11058">
    <property type="entry name" value="CYP60B-like"/>
    <property type="match status" value="1"/>
</dbReference>
<evidence type="ECO:0000256" key="3">
    <source>
        <dbReference type="ARBA" id="ARBA00022617"/>
    </source>
</evidence>
<sequence>MDISSKAHKVLGLGQVLKSRSILQITALLVTVVFMRWVVRGIYRVYFHPLSRFPGPKFSAFTRIPHIFAIFNGSLHTYVARLHDQYGDIVRISPDELSFLNPQAWRDIYSHGSKTNEGTVPPKYLLRYVKDPSGTPSILNTPDNTEHSRLRKIFFPAFSERALTQQEPLFTKYVDQLVKVLKAGIAKSNNEGEEASFDMVRLYNFTTFDIMGDLTFGESLHMLTGAEYDPWVREVFDFIKTAVISNAFEAHYPLVITLVKPLLAKAFGDLQDRHYSFSETRVTKRLTMGRESAGVDLWDLVMGQEDKGKPLLSRDQMNTHANMFMLAGTETTSTLLSGLTYLLLDKPECMAKLVKEIRGTFKEDGEISMQAAAKLPYLKACISEALRMYPPVPNGMPHLTPRDGSTVCGEFVPAKTIVSVPQFAICISPKLFKDPLSFVPERWTGDARFAADDRSASQPFSIGPRDCLGKNMAYHEIRLVLTKVLWNFDLELSEENKGWLEQQVFVLWQKTPLMVKVKVARR</sequence>
<keyword evidence="3 6" id="KW-0349">Heme</keyword>
<evidence type="ECO:0000313" key="10">
    <source>
        <dbReference type="Proteomes" id="UP000800038"/>
    </source>
</evidence>
<evidence type="ECO:0000256" key="1">
    <source>
        <dbReference type="ARBA" id="ARBA00001971"/>
    </source>
</evidence>
<dbReference type="PRINTS" id="PR00463">
    <property type="entry name" value="EP450I"/>
</dbReference>
<dbReference type="InterPro" id="IPR017972">
    <property type="entry name" value="Cyt_P450_CS"/>
</dbReference>
<keyword evidence="4 6" id="KW-0479">Metal-binding</keyword>
<comment type="cofactor">
    <cofactor evidence="1 6">
        <name>heme</name>
        <dbReference type="ChEBI" id="CHEBI:30413"/>
    </cofactor>
</comment>
<keyword evidence="7" id="KW-0503">Monooxygenase</keyword>
<dbReference type="EMBL" id="ML976062">
    <property type="protein sequence ID" value="KAF1940511.1"/>
    <property type="molecule type" value="Genomic_DNA"/>
</dbReference>
<evidence type="ECO:0000256" key="4">
    <source>
        <dbReference type="ARBA" id="ARBA00022723"/>
    </source>
</evidence>
<proteinExistence type="inferred from homology"/>
<keyword evidence="8" id="KW-1133">Transmembrane helix</keyword>